<evidence type="ECO:0000313" key="1">
    <source>
        <dbReference type="EMBL" id="APZ96044.1"/>
    </source>
</evidence>
<evidence type="ECO:0000313" key="2">
    <source>
        <dbReference type="Proteomes" id="UP000187735"/>
    </source>
</evidence>
<dbReference type="EMBL" id="CP017641">
    <property type="protein sequence ID" value="APZ96044.1"/>
    <property type="molecule type" value="Genomic_DNA"/>
</dbReference>
<dbReference type="KEGG" id="fmr:Fuma_05707"/>
<keyword evidence="2" id="KW-1185">Reference proteome</keyword>
<sequence>MRFIGMVEFGQTTSRLSPVVFLSLTDAMFLPCASESSQPHCHRGVKTSYYFRPASI</sequence>
<dbReference type="Proteomes" id="UP000187735">
    <property type="component" value="Chromosome"/>
</dbReference>
<organism evidence="1 2">
    <name type="scientific">Fuerstiella marisgermanici</name>
    <dbReference type="NCBI Taxonomy" id="1891926"/>
    <lineage>
        <taxon>Bacteria</taxon>
        <taxon>Pseudomonadati</taxon>
        <taxon>Planctomycetota</taxon>
        <taxon>Planctomycetia</taxon>
        <taxon>Planctomycetales</taxon>
        <taxon>Planctomycetaceae</taxon>
        <taxon>Fuerstiella</taxon>
    </lineage>
</organism>
<reference evidence="1 2" key="1">
    <citation type="journal article" date="2016" name="Front. Microbiol.">
        <title>Fuerstia marisgermanicae gen. nov., sp. nov., an Unusual Member of the Phylum Planctomycetes from the German Wadden Sea.</title>
        <authorList>
            <person name="Kohn T."/>
            <person name="Heuer A."/>
            <person name="Jogler M."/>
            <person name="Vollmers J."/>
            <person name="Boedeker C."/>
            <person name="Bunk B."/>
            <person name="Rast P."/>
            <person name="Borchert D."/>
            <person name="Glockner I."/>
            <person name="Freese H.M."/>
            <person name="Klenk H.P."/>
            <person name="Overmann J."/>
            <person name="Kaster A.K."/>
            <person name="Rohde M."/>
            <person name="Wiegand S."/>
            <person name="Jogler C."/>
        </authorList>
    </citation>
    <scope>NUCLEOTIDE SEQUENCE [LARGE SCALE GENOMIC DNA]</scope>
    <source>
        <strain evidence="1 2">NH11</strain>
    </source>
</reference>
<protein>
    <submittedName>
        <fullName evidence="1">Uncharacterized protein</fullName>
    </submittedName>
</protein>
<proteinExistence type="predicted"/>
<name>A0A1P8WPQ6_9PLAN</name>
<dbReference type="AlphaFoldDB" id="A0A1P8WPQ6"/>
<accession>A0A1P8WPQ6</accession>
<gene>
    <name evidence="1" type="ORF">Fuma_05707</name>
</gene>